<gene>
    <name evidence="1" type="ORF">CRX53_16555</name>
</gene>
<reference evidence="2" key="1">
    <citation type="submission" date="2017-09" db="EMBL/GenBank/DDBJ databases">
        <title>FDA dAtabase for Regulatory Grade micrObial Sequences (FDA-ARGOS): Supporting development and validation of Infectious Disease Dx tests.</title>
        <authorList>
            <person name="Minogue T."/>
            <person name="Wolcott M."/>
            <person name="Wasieloski L."/>
            <person name="Aguilar W."/>
            <person name="Moore D."/>
            <person name="Tallon L."/>
            <person name="Sadzewicz L."/>
            <person name="Ott S."/>
            <person name="Zhao X."/>
            <person name="Nagaraj S."/>
            <person name="Vavikolanu K."/>
            <person name="Aluvathingal J."/>
            <person name="Nadendla S."/>
            <person name="Sichtig H."/>
        </authorList>
    </citation>
    <scope>NUCLEOTIDE SEQUENCE [LARGE SCALE GENOMIC DNA]</scope>
    <source>
        <strain evidence="2">FDAARGOS_404</strain>
    </source>
</reference>
<organism evidence="1 2">
    <name type="scientific">Leclercia adecarboxylata</name>
    <dbReference type="NCBI Taxonomy" id="83655"/>
    <lineage>
        <taxon>Bacteria</taxon>
        <taxon>Pseudomonadati</taxon>
        <taxon>Pseudomonadota</taxon>
        <taxon>Gammaproteobacteria</taxon>
        <taxon>Enterobacterales</taxon>
        <taxon>Enterobacteriaceae</taxon>
        <taxon>Leclercia</taxon>
    </lineage>
</organism>
<dbReference type="Pfam" id="PF13689">
    <property type="entry name" value="DUF4154"/>
    <property type="match status" value="1"/>
</dbReference>
<sequence length="197" mass="21730">MLFCPRNSRTTISRVVWRILVCNLFLISWYRAALVLLLSLPCGLAIGATLSETDKSVRTIVSGIVSYTRWPALSGKPNLCIFATSGYVEALSADGPDTLPYTPVLIHDDREAMSAECHALYFGSESPSHQLELSQAFHARPLLLIAEQNPQCLIGSAFCLIIDSARVRFSVNLDVLSRSGVRVNPDVLMLARNKKHE</sequence>
<dbReference type="Proteomes" id="UP000222768">
    <property type="component" value="Unassembled WGS sequence"/>
</dbReference>
<proteinExistence type="predicted"/>
<protein>
    <submittedName>
        <fullName evidence="1">DUF4154 domain-containing protein</fullName>
    </submittedName>
</protein>
<dbReference type="InterPro" id="IPR025293">
    <property type="entry name" value="YfiR/HmsC-like"/>
</dbReference>
<evidence type="ECO:0000313" key="2">
    <source>
        <dbReference type="Proteomes" id="UP000222768"/>
    </source>
</evidence>
<name>A0A7H0FFD7_9ENTR</name>
<evidence type="ECO:0000313" key="1">
    <source>
        <dbReference type="EMBL" id="PHH05458.1"/>
    </source>
</evidence>
<accession>A0A7H0FFD7</accession>
<dbReference type="OrthoDB" id="7355447at2"/>
<dbReference type="EMBL" id="PDLK01000002">
    <property type="protein sequence ID" value="PHH05458.1"/>
    <property type="molecule type" value="Genomic_DNA"/>
</dbReference>
<comment type="caution">
    <text evidence="1">The sequence shown here is derived from an EMBL/GenBank/DDBJ whole genome shotgun (WGS) entry which is preliminary data.</text>
</comment>
<dbReference type="AlphaFoldDB" id="A0A7H0FFD7"/>